<dbReference type="SUPFAM" id="SSF54001">
    <property type="entry name" value="Cysteine proteinases"/>
    <property type="match status" value="1"/>
</dbReference>
<comment type="caution">
    <text evidence="3">The sequence shown here is derived from an EMBL/GenBank/DDBJ whole genome shotgun (WGS) entry which is preliminary data.</text>
</comment>
<organism evidence="3 4">
    <name type="scientific">Clostridium malenominatum</name>
    <dbReference type="NCBI Taxonomy" id="1539"/>
    <lineage>
        <taxon>Bacteria</taxon>
        <taxon>Bacillati</taxon>
        <taxon>Bacillota</taxon>
        <taxon>Clostridia</taxon>
        <taxon>Eubacteriales</taxon>
        <taxon>Clostridiaceae</taxon>
        <taxon>Clostridium</taxon>
    </lineage>
</organism>
<feature type="domain" description="Transglutaminase-like" evidence="2">
    <location>
        <begin position="69"/>
        <end position="174"/>
    </location>
</feature>
<keyword evidence="3" id="KW-0449">Lipoprotein</keyword>
<evidence type="ECO:0000259" key="2">
    <source>
        <dbReference type="Pfam" id="PF01841"/>
    </source>
</evidence>
<reference evidence="3 4" key="1">
    <citation type="journal article" date="2019" name="Int. J. Syst. Evol. Microbiol.">
        <title>The Global Catalogue of Microorganisms (GCM) 10K type strain sequencing project: providing services to taxonomists for standard genome sequencing and annotation.</title>
        <authorList>
            <consortium name="The Broad Institute Genomics Platform"/>
            <consortium name="The Broad Institute Genome Sequencing Center for Infectious Disease"/>
            <person name="Wu L."/>
            <person name="Ma J."/>
        </authorList>
    </citation>
    <scope>NUCLEOTIDE SEQUENCE [LARGE SCALE GENOMIC DNA]</scope>
    <source>
        <strain evidence="3 4">JCM 1405</strain>
    </source>
</reference>
<feature type="chain" id="PRO_5046136781" evidence="1">
    <location>
        <begin position="22"/>
        <end position="370"/>
    </location>
</feature>
<protein>
    <submittedName>
        <fullName evidence="3">Lipoprotein</fullName>
    </submittedName>
</protein>
<dbReference type="RefSeq" id="WP_343769929.1">
    <property type="nucleotide sequence ID" value="NZ_BAAACF010000003.1"/>
</dbReference>
<dbReference type="InterPro" id="IPR002931">
    <property type="entry name" value="Transglutaminase-like"/>
</dbReference>
<keyword evidence="1" id="KW-0732">Signal</keyword>
<evidence type="ECO:0000256" key="1">
    <source>
        <dbReference type="SAM" id="SignalP"/>
    </source>
</evidence>
<evidence type="ECO:0000313" key="3">
    <source>
        <dbReference type="EMBL" id="GAA0726770.1"/>
    </source>
</evidence>
<dbReference type="PROSITE" id="PS51257">
    <property type="entry name" value="PROKAR_LIPOPROTEIN"/>
    <property type="match status" value="1"/>
</dbReference>
<dbReference type="Proteomes" id="UP001500339">
    <property type="component" value="Unassembled WGS sequence"/>
</dbReference>
<dbReference type="EMBL" id="BAAACF010000003">
    <property type="protein sequence ID" value="GAA0726770.1"/>
    <property type="molecule type" value="Genomic_DNA"/>
</dbReference>
<feature type="signal peptide" evidence="1">
    <location>
        <begin position="1"/>
        <end position="21"/>
    </location>
</feature>
<keyword evidence="4" id="KW-1185">Reference proteome</keyword>
<gene>
    <name evidence="3" type="ORF">GCM10008905_23600</name>
</gene>
<accession>A0ABN1J2J0</accession>
<evidence type="ECO:0000313" key="4">
    <source>
        <dbReference type="Proteomes" id="UP001500339"/>
    </source>
</evidence>
<name>A0ABN1J2J0_9CLOT</name>
<sequence>MKKLFKYIAIALLIALTSALAGCNGKNSDKGVFITKWDNYYEGSNIIFYYESEDNPNLQRLKNKYDLDEVVKDSKDDFEKAIKLMNWVSNKMKYSKSSLSTKTDALTLLQQAENKNSLSDKDYAIVYSQSASSLGMFARRGEFRIENSQQDGEKSYYKVCEIWSDKYSKWIMLDVVNNSYIESNGIPLSAIEVLNSGLSGVNTMGIKNIEKYIKKLKPYLYSYSIEIDNNIYGVPKSNSFITYSKDDLPEIRIEGNIIRPTIFVKKDTLFNKSPRLVQQEQNAEKDKVATLIFTRKTSEDKKPNNDEIVINGAVFKDSSNIEEYYISIDNKPWMEVKSFFTLSLKEGNNNIRFSNDGKKVIREVNMEYKK</sequence>
<dbReference type="InterPro" id="IPR038765">
    <property type="entry name" value="Papain-like_cys_pep_sf"/>
</dbReference>
<dbReference type="Pfam" id="PF01841">
    <property type="entry name" value="Transglut_core"/>
    <property type="match status" value="1"/>
</dbReference>
<proteinExistence type="predicted"/>